<evidence type="ECO:0000313" key="13">
    <source>
        <dbReference type="EMBL" id="JAV13634.1"/>
    </source>
</evidence>
<dbReference type="SUPFAM" id="SSF51735">
    <property type="entry name" value="NAD(P)-binding Rossmann-fold domains"/>
    <property type="match status" value="1"/>
</dbReference>
<evidence type="ECO:0000256" key="6">
    <source>
        <dbReference type="ARBA" id="ARBA00023002"/>
    </source>
</evidence>
<evidence type="ECO:0000256" key="5">
    <source>
        <dbReference type="ARBA" id="ARBA00022989"/>
    </source>
</evidence>
<protein>
    <recommendedName>
        <fullName evidence="10">Short-chain dehydrogenase/reductase 3</fullName>
    </recommendedName>
    <alternativeName>
        <fullName evidence="11">Retinal short-chain dehydrogenase/reductase 1</fullName>
    </alternativeName>
</protein>
<keyword evidence="6" id="KW-0560">Oxidoreductase</keyword>
<evidence type="ECO:0000256" key="12">
    <source>
        <dbReference type="RuleBase" id="RU000363"/>
    </source>
</evidence>
<evidence type="ECO:0000256" key="9">
    <source>
        <dbReference type="ARBA" id="ARBA00059620"/>
    </source>
</evidence>
<dbReference type="AlphaFoldDB" id="A0A1L8E4S9"/>
<dbReference type="Pfam" id="PF00106">
    <property type="entry name" value="adh_short"/>
    <property type="match status" value="1"/>
</dbReference>
<dbReference type="PROSITE" id="PS00061">
    <property type="entry name" value="ADH_SHORT"/>
    <property type="match status" value="1"/>
</dbReference>
<dbReference type="PRINTS" id="PR00080">
    <property type="entry name" value="SDRFAMILY"/>
</dbReference>
<keyword evidence="8" id="KW-0472">Membrane</keyword>
<dbReference type="InterPro" id="IPR002347">
    <property type="entry name" value="SDR_fam"/>
</dbReference>
<dbReference type="InterPro" id="IPR020904">
    <property type="entry name" value="Sc_DH/Rdtase_CS"/>
</dbReference>
<accession>A0A1L8E4S9</accession>
<organism evidence="13">
    <name type="scientific">Nyssomyia neivai</name>
    <dbReference type="NCBI Taxonomy" id="330878"/>
    <lineage>
        <taxon>Eukaryota</taxon>
        <taxon>Metazoa</taxon>
        <taxon>Ecdysozoa</taxon>
        <taxon>Arthropoda</taxon>
        <taxon>Hexapoda</taxon>
        <taxon>Insecta</taxon>
        <taxon>Pterygota</taxon>
        <taxon>Neoptera</taxon>
        <taxon>Endopterygota</taxon>
        <taxon>Diptera</taxon>
        <taxon>Nematocera</taxon>
        <taxon>Psychodoidea</taxon>
        <taxon>Psychodidae</taxon>
        <taxon>Nyssomyia</taxon>
    </lineage>
</organism>
<evidence type="ECO:0000256" key="1">
    <source>
        <dbReference type="ARBA" id="ARBA00004141"/>
    </source>
</evidence>
<comment type="function">
    <text evidence="9">Catalyzes the reduction of all-trans-retinal to all-trans-retinol in the presence of NADPH.</text>
</comment>
<keyword evidence="5" id="KW-1133">Transmembrane helix</keyword>
<sequence>MEDIWSLGKLPYEAAKPFKKKSFSENVQGFLQFSLDLLKFFILSIPILAKYLKEIFSPPEMKRVAGQLALVTGGGNGLGKSIAIRLAKEGCNVAIVDVDLEAAQRVAGDIKSFGIKAKAYKVDVSNYQEVKSLSRQVEDDLGPVDILINNAGIMPTISLMEGSPKDIEKILSVNLTSHFWTVRVFLESMIRRRKGHIVAISSLAGIDAAGRAVAYSTSKFGVRGFMEALREEIRLNGNSGEIFTTTAYPYFISTRKDLMDKMEKTSLFQRFPPLIPDDAADIAVDAMLENRESITIPKVWPISRLIFKCLPCRIQDLVREVLVKEYIPRIQL</sequence>
<dbReference type="PRINTS" id="PR00081">
    <property type="entry name" value="GDHRDH"/>
</dbReference>
<evidence type="ECO:0000256" key="7">
    <source>
        <dbReference type="ARBA" id="ARBA00023098"/>
    </source>
</evidence>
<dbReference type="GO" id="GO:0016020">
    <property type="term" value="C:membrane"/>
    <property type="evidence" value="ECO:0007669"/>
    <property type="project" value="UniProtKB-SubCell"/>
</dbReference>
<keyword evidence="3" id="KW-0812">Transmembrane</keyword>
<evidence type="ECO:0000256" key="4">
    <source>
        <dbReference type="ARBA" id="ARBA00022857"/>
    </source>
</evidence>
<dbReference type="GO" id="GO:0052650">
    <property type="term" value="F:all-trans-retinol dehydrogenase (NADP+) activity"/>
    <property type="evidence" value="ECO:0007669"/>
    <property type="project" value="UniProtKB-ARBA"/>
</dbReference>
<dbReference type="EMBL" id="GFDF01000450">
    <property type="protein sequence ID" value="JAV13634.1"/>
    <property type="molecule type" value="Transcribed_RNA"/>
</dbReference>
<dbReference type="InterPro" id="IPR036291">
    <property type="entry name" value="NAD(P)-bd_dom_sf"/>
</dbReference>
<dbReference type="PANTHER" id="PTHR24322">
    <property type="entry name" value="PKSB"/>
    <property type="match status" value="1"/>
</dbReference>
<dbReference type="Gene3D" id="3.40.50.720">
    <property type="entry name" value="NAD(P)-binding Rossmann-like Domain"/>
    <property type="match status" value="1"/>
</dbReference>
<evidence type="ECO:0000256" key="8">
    <source>
        <dbReference type="ARBA" id="ARBA00023136"/>
    </source>
</evidence>
<comment type="similarity">
    <text evidence="2 12">Belongs to the short-chain dehydrogenases/reductases (SDR) family.</text>
</comment>
<evidence type="ECO:0000256" key="10">
    <source>
        <dbReference type="ARBA" id="ARBA00068717"/>
    </source>
</evidence>
<comment type="subcellular location">
    <subcellularLocation>
        <location evidence="1">Membrane</location>
        <topology evidence="1">Multi-pass membrane protein</topology>
    </subcellularLocation>
</comment>
<proteinExistence type="inferred from homology"/>
<dbReference type="FunFam" id="3.40.50.720:FF:000131">
    <property type="entry name" value="Short-chain dehydrogenase/reductase 3"/>
    <property type="match status" value="1"/>
</dbReference>
<keyword evidence="7" id="KW-0443">Lipid metabolism</keyword>
<keyword evidence="4" id="KW-0521">NADP</keyword>
<dbReference type="PANTHER" id="PTHR24322:SF748">
    <property type="entry name" value="FI23927P1-RELATED"/>
    <property type="match status" value="1"/>
</dbReference>
<name>A0A1L8E4S9_9DIPT</name>
<reference evidence="13" key="1">
    <citation type="submission" date="2016-12" db="EMBL/GenBank/DDBJ databases">
        <title>An insight into the sialome and mialome of the sand fly, Nyssomyia neivai.</title>
        <authorList>
            <person name="Sebastian V."/>
            <person name="Goulart T.M."/>
            <person name="Oliveira W."/>
            <person name="Calvo E."/>
            <person name="Oliveira L.F."/>
            <person name="Pinto M.C."/>
            <person name="Rosselino A.M."/>
            <person name="Ribeiro J.M."/>
        </authorList>
    </citation>
    <scope>NUCLEOTIDE SEQUENCE</scope>
</reference>
<evidence type="ECO:0000256" key="2">
    <source>
        <dbReference type="ARBA" id="ARBA00006484"/>
    </source>
</evidence>
<evidence type="ECO:0000256" key="11">
    <source>
        <dbReference type="ARBA" id="ARBA00082544"/>
    </source>
</evidence>
<evidence type="ECO:0000256" key="3">
    <source>
        <dbReference type="ARBA" id="ARBA00022692"/>
    </source>
</evidence>
<dbReference type="GO" id="GO:0005811">
    <property type="term" value="C:lipid droplet"/>
    <property type="evidence" value="ECO:0007669"/>
    <property type="project" value="TreeGrafter"/>
</dbReference>